<organism evidence="1 2">
    <name type="scientific">Ananas comosus</name>
    <name type="common">Pineapple</name>
    <name type="synonym">Ananas ananas</name>
    <dbReference type="NCBI Taxonomy" id="4615"/>
    <lineage>
        <taxon>Eukaryota</taxon>
        <taxon>Viridiplantae</taxon>
        <taxon>Streptophyta</taxon>
        <taxon>Embryophyta</taxon>
        <taxon>Tracheophyta</taxon>
        <taxon>Spermatophyta</taxon>
        <taxon>Magnoliopsida</taxon>
        <taxon>Liliopsida</taxon>
        <taxon>Poales</taxon>
        <taxon>Bromeliaceae</taxon>
        <taxon>Bromelioideae</taxon>
        <taxon>Ananas</taxon>
    </lineage>
</organism>
<dbReference type="Proteomes" id="UP000092600">
    <property type="component" value="Unassembled WGS sequence"/>
</dbReference>
<proteinExistence type="predicted"/>
<dbReference type="EMBL" id="LSRQ01003570">
    <property type="protein sequence ID" value="OAY71199.1"/>
    <property type="molecule type" value="Genomic_DNA"/>
</dbReference>
<evidence type="ECO:0000313" key="2">
    <source>
        <dbReference type="Proteomes" id="UP000092600"/>
    </source>
</evidence>
<feature type="non-terminal residue" evidence="1">
    <location>
        <position position="1"/>
    </location>
</feature>
<reference evidence="1 2" key="1">
    <citation type="journal article" date="2016" name="DNA Res.">
        <title>The draft genome of MD-2 pineapple using hybrid error correction of long reads.</title>
        <authorList>
            <person name="Redwan R.M."/>
            <person name="Saidin A."/>
            <person name="Kumar S.V."/>
        </authorList>
    </citation>
    <scope>NUCLEOTIDE SEQUENCE [LARGE SCALE GENOMIC DNA]</scope>
    <source>
        <strain evidence="2">cv. MD2</strain>
        <tissue evidence="1">Leaf</tissue>
    </source>
</reference>
<protein>
    <submittedName>
        <fullName evidence="1">Putative bifunctional methylthioribulose-1-phosphate dehydratase/enolase-phosphatase E1</fullName>
    </submittedName>
</protein>
<evidence type="ECO:0000313" key="1">
    <source>
        <dbReference type="EMBL" id="OAY71199.1"/>
    </source>
</evidence>
<dbReference type="AlphaFoldDB" id="A0A199V2C0"/>
<dbReference type="STRING" id="4615.A0A199V2C0"/>
<name>A0A199V2C0_ANACO</name>
<gene>
    <name evidence="1" type="ORF">ACMD2_23336</name>
</gene>
<sequence length="101" mass="11342">ETSTTFDFTSAGFDFTSGKRIEQKLLDYNQEAEQFRGHPTRCSNGDWIFNSFLHYILVEDDLKRGVSGAVPIPPDDAGKEEVINSLVTNVEAMIKADRKIT</sequence>
<comment type="caution">
    <text evidence="1">The sequence shown here is derived from an EMBL/GenBank/DDBJ whole genome shotgun (WGS) entry which is preliminary data.</text>
</comment>
<accession>A0A199V2C0</accession>